<organism evidence="2 3">
    <name type="scientific">Trichogramma brassicae</name>
    <dbReference type="NCBI Taxonomy" id="86971"/>
    <lineage>
        <taxon>Eukaryota</taxon>
        <taxon>Metazoa</taxon>
        <taxon>Ecdysozoa</taxon>
        <taxon>Arthropoda</taxon>
        <taxon>Hexapoda</taxon>
        <taxon>Insecta</taxon>
        <taxon>Pterygota</taxon>
        <taxon>Neoptera</taxon>
        <taxon>Endopterygota</taxon>
        <taxon>Hymenoptera</taxon>
        <taxon>Apocrita</taxon>
        <taxon>Proctotrupomorpha</taxon>
        <taxon>Chalcidoidea</taxon>
        <taxon>Trichogrammatidae</taxon>
        <taxon>Trichogramma</taxon>
    </lineage>
</organism>
<proteinExistence type="predicted"/>
<gene>
    <name evidence="2" type="ORF">TBRA_LOCUS15684</name>
</gene>
<feature type="compositionally biased region" description="Polar residues" evidence="1">
    <location>
        <begin position="37"/>
        <end position="55"/>
    </location>
</feature>
<dbReference type="EMBL" id="CADCXV010001394">
    <property type="protein sequence ID" value="CAB0044096.1"/>
    <property type="molecule type" value="Genomic_DNA"/>
</dbReference>
<sequence>MLNKLTKFVQARSPAPAAPSEPAAKDQDQIAPESAKEPTTTTDNNESSAGESTTAELVQDRAVADCGSVDYNEHIARELPLIEPQMGSLRDWSAELLKNLAEYLSLYESDIMKIVDAWLDKLTDEMTRYYQQRLEELDRQREFVEIRVYEVRREELSSHRSLLDIHKQRVLQWLGEAVNYFPDFSRLLQDYSDRCNRAIAEKGPRLKKSLPVMRLLDTVEKFKLECSNKIDHEIENVNHTLSSSVKIVEESNEIFMSQVVSFDDGGNYGSEEIATAKKEIDALEKVLHKDDTGNRQKVAKIAQQASDQLNDIHKKFFDVFVSQL</sequence>
<evidence type="ECO:0000256" key="1">
    <source>
        <dbReference type="SAM" id="MobiDB-lite"/>
    </source>
</evidence>
<name>A0A6H5J369_9HYME</name>
<evidence type="ECO:0000313" key="3">
    <source>
        <dbReference type="Proteomes" id="UP000479190"/>
    </source>
</evidence>
<feature type="compositionally biased region" description="Low complexity" evidence="1">
    <location>
        <begin position="11"/>
        <end position="22"/>
    </location>
</feature>
<evidence type="ECO:0000313" key="2">
    <source>
        <dbReference type="EMBL" id="CAB0044096.1"/>
    </source>
</evidence>
<keyword evidence="3" id="KW-1185">Reference proteome</keyword>
<accession>A0A6H5J369</accession>
<dbReference type="AlphaFoldDB" id="A0A6H5J369"/>
<evidence type="ECO:0008006" key="4">
    <source>
        <dbReference type="Google" id="ProtNLM"/>
    </source>
</evidence>
<protein>
    <recommendedName>
        <fullName evidence="4">DUF4455 domain-containing protein</fullName>
    </recommendedName>
</protein>
<reference evidence="2 3" key="1">
    <citation type="submission" date="2020-02" db="EMBL/GenBank/DDBJ databases">
        <authorList>
            <person name="Ferguson B K."/>
        </authorList>
    </citation>
    <scope>NUCLEOTIDE SEQUENCE [LARGE SCALE GENOMIC DNA]</scope>
</reference>
<dbReference type="Proteomes" id="UP000479190">
    <property type="component" value="Unassembled WGS sequence"/>
</dbReference>
<feature type="region of interest" description="Disordered" evidence="1">
    <location>
        <begin position="1"/>
        <end position="55"/>
    </location>
</feature>
<dbReference type="OrthoDB" id="7699486at2759"/>